<dbReference type="Gene3D" id="3.40.50.150">
    <property type="entry name" value="Vaccinia Virus protein VP39"/>
    <property type="match status" value="1"/>
</dbReference>
<dbReference type="GO" id="GO:0005840">
    <property type="term" value="C:ribosome"/>
    <property type="evidence" value="ECO:0007669"/>
    <property type="project" value="UniProtKB-KW"/>
</dbReference>
<comment type="catalytic activity">
    <reaction evidence="6">
        <text>L-lysyl-[protein] + 3 S-adenosyl-L-methionine = N(6),N(6),N(6)-trimethyl-L-lysyl-[protein] + 3 S-adenosyl-L-homocysteine + 3 H(+)</text>
        <dbReference type="Rhea" id="RHEA:54192"/>
        <dbReference type="Rhea" id="RHEA-COMP:9752"/>
        <dbReference type="Rhea" id="RHEA-COMP:13826"/>
        <dbReference type="ChEBI" id="CHEBI:15378"/>
        <dbReference type="ChEBI" id="CHEBI:29969"/>
        <dbReference type="ChEBI" id="CHEBI:57856"/>
        <dbReference type="ChEBI" id="CHEBI:59789"/>
        <dbReference type="ChEBI" id="CHEBI:61961"/>
    </reaction>
</comment>
<feature type="binding site" evidence="6">
    <location>
        <position position="196"/>
    </location>
    <ligand>
        <name>S-adenosyl-L-methionine</name>
        <dbReference type="ChEBI" id="CHEBI:59789"/>
    </ligand>
</feature>
<feature type="binding site" evidence="6">
    <location>
        <position position="153"/>
    </location>
    <ligand>
        <name>S-adenosyl-L-methionine</name>
        <dbReference type="ChEBI" id="CHEBI:59789"/>
    </ligand>
</feature>
<sequence>MNWLEITINPPAGEAEAVAQALTAGGFSEFLLEDQEEFETFLQENKAYWDYIDESLQKQLQGLSRIRLYLEDGDQAGLSRLTALLDGLGLKAQVAALPEENWEESWKDSYPPQPVGKHLLVLPYWLADTCPEDKLPVILDPGLTFGTGAHPSTQMVMEAMEEAVRPGDACLDLGSGSGILSITALRLGAKSAIGVDIDPKAEDIARENAAYNGFSAPEFTALTGNVTADTALMERLAAGNYRVVLVNIVADVIIALSPVLPRFLQPDTRLICSGILDERLPEVLAALEQAGLEILETRAKEEWRCVIAGRRPL</sequence>
<proteinExistence type="inferred from homology"/>
<protein>
    <recommendedName>
        <fullName evidence="6">Ribosomal protein L11 methyltransferase</fullName>
        <shortName evidence="6">L11 Mtase</shortName>
        <ecNumber evidence="6">2.1.1.-</ecNumber>
    </recommendedName>
</protein>
<reference evidence="7" key="1">
    <citation type="submission" date="2020-10" db="EMBL/GenBank/DDBJ databases">
        <authorList>
            <person name="Gilroy R."/>
        </authorList>
    </citation>
    <scope>NUCLEOTIDE SEQUENCE</scope>
    <source>
        <strain evidence="7">13361</strain>
    </source>
</reference>
<accession>A0A9D1CMU4</accession>
<dbReference type="NCBIfam" id="TIGR00406">
    <property type="entry name" value="prmA"/>
    <property type="match status" value="1"/>
</dbReference>
<dbReference type="CDD" id="cd02440">
    <property type="entry name" value="AdoMet_MTases"/>
    <property type="match status" value="1"/>
</dbReference>
<keyword evidence="7" id="KW-0687">Ribonucleoprotein</keyword>
<keyword evidence="3 6" id="KW-0489">Methyltransferase</keyword>
<keyword evidence="2 6" id="KW-0963">Cytoplasm</keyword>
<dbReference type="InterPro" id="IPR004498">
    <property type="entry name" value="Ribosomal_PrmA_MeTrfase"/>
</dbReference>
<dbReference type="PANTHER" id="PTHR43648">
    <property type="entry name" value="ELECTRON TRANSFER FLAVOPROTEIN BETA SUBUNIT LYSINE METHYLTRANSFERASE"/>
    <property type="match status" value="1"/>
</dbReference>
<dbReference type="Pfam" id="PF06325">
    <property type="entry name" value="PrmA"/>
    <property type="match status" value="1"/>
</dbReference>
<keyword evidence="5 6" id="KW-0949">S-adenosyl-L-methionine</keyword>
<dbReference type="EC" id="2.1.1.-" evidence="6"/>
<evidence type="ECO:0000256" key="1">
    <source>
        <dbReference type="ARBA" id="ARBA00009741"/>
    </source>
</evidence>
<dbReference type="AlphaFoldDB" id="A0A9D1CMU4"/>
<evidence type="ECO:0000256" key="5">
    <source>
        <dbReference type="ARBA" id="ARBA00022691"/>
    </source>
</evidence>
<dbReference type="EMBL" id="DVFK01000061">
    <property type="protein sequence ID" value="HIQ67669.1"/>
    <property type="molecule type" value="Genomic_DNA"/>
</dbReference>
<comment type="caution">
    <text evidence="7">The sequence shown here is derived from an EMBL/GenBank/DDBJ whole genome shotgun (WGS) entry which is preliminary data.</text>
</comment>
<evidence type="ECO:0000313" key="8">
    <source>
        <dbReference type="Proteomes" id="UP000886796"/>
    </source>
</evidence>
<keyword evidence="7" id="KW-0689">Ribosomal protein</keyword>
<dbReference type="GO" id="GO:0005737">
    <property type="term" value="C:cytoplasm"/>
    <property type="evidence" value="ECO:0007669"/>
    <property type="project" value="UniProtKB-SubCell"/>
</dbReference>
<dbReference type="PIRSF" id="PIRSF000401">
    <property type="entry name" value="RPL11_MTase"/>
    <property type="match status" value="1"/>
</dbReference>
<organism evidence="7 8">
    <name type="scientific">Candidatus Faecousia excrementigallinarum</name>
    <dbReference type="NCBI Taxonomy" id="2840806"/>
    <lineage>
        <taxon>Bacteria</taxon>
        <taxon>Bacillati</taxon>
        <taxon>Bacillota</taxon>
        <taxon>Clostridia</taxon>
        <taxon>Eubacteriales</taxon>
        <taxon>Oscillospiraceae</taxon>
        <taxon>Faecousia</taxon>
    </lineage>
</organism>
<evidence type="ECO:0000256" key="4">
    <source>
        <dbReference type="ARBA" id="ARBA00022679"/>
    </source>
</evidence>
<dbReference type="InterPro" id="IPR050078">
    <property type="entry name" value="Ribosomal_L11_MeTrfase_PrmA"/>
</dbReference>
<dbReference type="PANTHER" id="PTHR43648:SF1">
    <property type="entry name" value="ELECTRON TRANSFER FLAVOPROTEIN BETA SUBUNIT LYSINE METHYLTRANSFERASE"/>
    <property type="match status" value="1"/>
</dbReference>
<reference evidence="7" key="2">
    <citation type="journal article" date="2021" name="PeerJ">
        <title>Extensive microbial diversity within the chicken gut microbiome revealed by metagenomics and culture.</title>
        <authorList>
            <person name="Gilroy R."/>
            <person name="Ravi A."/>
            <person name="Getino M."/>
            <person name="Pursley I."/>
            <person name="Horton D.L."/>
            <person name="Alikhan N.F."/>
            <person name="Baker D."/>
            <person name="Gharbi K."/>
            <person name="Hall N."/>
            <person name="Watson M."/>
            <person name="Adriaenssens E.M."/>
            <person name="Foster-Nyarko E."/>
            <person name="Jarju S."/>
            <person name="Secka A."/>
            <person name="Antonio M."/>
            <person name="Oren A."/>
            <person name="Chaudhuri R.R."/>
            <person name="La Ragione R."/>
            <person name="Hildebrand F."/>
            <person name="Pallen M.J."/>
        </authorList>
    </citation>
    <scope>NUCLEOTIDE SEQUENCE</scope>
    <source>
        <strain evidence="7">13361</strain>
    </source>
</reference>
<comment type="function">
    <text evidence="6">Methylates ribosomal protein L11.</text>
</comment>
<evidence type="ECO:0000256" key="6">
    <source>
        <dbReference type="HAMAP-Rule" id="MF_00735"/>
    </source>
</evidence>
<comment type="similarity">
    <text evidence="1 6">Belongs to the methyltransferase superfamily. PrmA family.</text>
</comment>
<dbReference type="HAMAP" id="MF_00735">
    <property type="entry name" value="Methyltr_PrmA"/>
    <property type="match status" value="1"/>
</dbReference>
<dbReference type="GO" id="GO:0008276">
    <property type="term" value="F:protein methyltransferase activity"/>
    <property type="evidence" value="ECO:0007669"/>
    <property type="project" value="UniProtKB-UniRule"/>
</dbReference>
<dbReference type="SUPFAM" id="SSF53335">
    <property type="entry name" value="S-adenosyl-L-methionine-dependent methyltransferases"/>
    <property type="match status" value="1"/>
</dbReference>
<dbReference type="Proteomes" id="UP000886796">
    <property type="component" value="Unassembled WGS sequence"/>
</dbReference>
<dbReference type="GO" id="GO:0032259">
    <property type="term" value="P:methylation"/>
    <property type="evidence" value="ECO:0007669"/>
    <property type="project" value="UniProtKB-KW"/>
</dbReference>
<evidence type="ECO:0000256" key="2">
    <source>
        <dbReference type="ARBA" id="ARBA00022490"/>
    </source>
</evidence>
<keyword evidence="4 6" id="KW-0808">Transferase</keyword>
<evidence type="ECO:0000256" key="3">
    <source>
        <dbReference type="ARBA" id="ARBA00022603"/>
    </source>
</evidence>
<evidence type="ECO:0000313" key="7">
    <source>
        <dbReference type="EMBL" id="HIQ67669.1"/>
    </source>
</evidence>
<comment type="subcellular location">
    <subcellularLocation>
        <location evidence="6">Cytoplasm</location>
    </subcellularLocation>
</comment>
<gene>
    <name evidence="6 7" type="primary">prmA</name>
    <name evidence="7" type="ORF">IAB74_04060</name>
</gene>
<name>A0A9D1CMU4_9FIRM</name>
<feature type="binding site" evidence="6">
    <location>
        <position position="174"/>
    </location>
    <ligand>
        <name>S-adenosyl-L-methionine</name>
        <dbReference type="ChEBI" id="CHEBI:59789"/>
    </ligand>
</feature>
<feature type="binding site" evidence="6">
    <location>
        <position position="247"/>
    </location>
    <ligand>
        <name>S-adenosyl-L-methionine</name>
        <dbReference type="ChEBI" id="CHEBI:59789"/>
    </ligand>
</feature>
<dbReference type="InterPro" id="IPR029063">
    <property type="entry name" value="SAM-dependent_MTases_sf"/>
</dbReference>